<keyword evidence="3" id="KW-0804">Transcription</keyword>
<dbReference type="PROSITE" id="PS50042">
    <property type="entry name" value="CNMP_BINDING_3"/>
    <property type="match status" value="1"/>
</dbReference>
<accession>A0ABQ4Q661</accession>
<evidence type="ECO:0000256" key="3">
    <source>
        <dbReference type="ARBA" id="ARBA00023163"/>
    </source>
</evidence>
<dbReference type="PANTHER" id="PTHR24567">
    <property type="entry name" value="CRP FAMILY TRANSCRIPTIONAL REGULATORY PROTEIN"/>
    <property type="match status" value="1"/>
</dbReference>
<sequence length="234" mass="26212">MERARSQREDSVHNIKGILANTSLFRMLDERQLEKLTAVAQPLRTASNACLIGQGDAPHGLFVVVYGQVKVGFERKDGNEKTLAILGQNRCFGLVEMLIDQPHLAFVKTTTDSMLLHVDAATVMSLARENFSFAHELMLRVSRQMYALTRDIESYSLQTARQRLANYLLRQGRYQAGQLVELIASKTLIASRLSLTPETLSRLLHEFSAEGMISVTGRRIRILDQDRIVALVGA</sequence>
<name>A0ABQ4Q661_9BURK</name>
<gene>
    <name evidence="6" type="ORF">NCCP691_27170</name>
</gene>
<dbReference type="PROSITE" id="PS51063">
    <property type="entry name" value="HTH_CRP_2"/>
    <property type="match status" value="1"/>
</dbReference>
<evidence type="ECO:0000259" key="4">
    <source>
        <dbReference type="PROSITE" id="PS50042"/>
    </source>
</evidence>
<dbReference type="SMART" id="SM00419">
    <property type="entry name" value="HTH_CRP"/>
    <property type="match status" value="1"/>
</dbReference>
<proteinExistence type="predicted"/>
<dbReference type="InterPro" id="IPR018490">
    <property type="entry name" value="cNMP-bd_dom_sf"/>
</dbReference>
<dbReference type="Gene3D" id="2.60.120.10">
    <property type="entry name" value="Jelly Rolls"/>
    <property type="match status" value="1"/>
</dbReference>
<comment type="caution">
    <text evidence="6">The sequence shown here is derived from an EMBL/GenBank/DDBJ whole genome shotgun (WGS) entry which is preliminary data.</text>
</comment>
<organism evidence="6 7">
    <name type="scientific">Noviherbaspirillum aridicola</name>
    <dbReference type="NCBI Taxonomy" id="2849687"/>
    <lineage>
        <taxon>Bacteria</taxon>
        <taxon>Pseudomonadati</taxon>
        <taxon>Pseudomonadota</taxon>
        <taxon>Betaproteobacteria</taxon>
        <taxon>Burkholderiales</taxon>
        <taxon>Oxalobacteraceae</taxon>
        <taxon>Noviherbaspirillum</taxon>
    </lineage>
</organism>
<dbReference type="InterPro" id="IPR014710">
    <property type="entry name" value="RmlC-like_jellyroll"/>
</dbReference>
<dbReference type="InterPro" id="IPR012318">
    <property type="entry name" value="HTH_CRP"/>
</dbReference>
<dbReference type="InterPro" id="IPR036390">
    <property type="entry name" value="WH_DNA-bd_sf"/>
</dbReference>
<evidence type="ECO:0000259" key="5">
    <source>
        <dbReference type="PROSITE" id="PS51063"/>
    </source>
</evidence>
<protein>
    <submittedName>
        <fullName evidence="6">Crp/Fnr family transcriptional regulator</fullName>
    </submittedName>
</protein>
<evidence type="ECO:0000313" key="7">
    <source>
        <dbReference type="Proteomes" id="UP000887222"/>
    </source>
</evidence>
<dbReference type="InterPro" id="IPR036388">
    <property type="entry name" value="WH-like_DNA-bd_sf"/>
</dbReference>
<keyword evidence="7" id="KW-1185">Reference proteome</keyword>
<feature type="domain" description="HTH crp-type" evidence="5">
    <location>
        <begin position="158"/>
        <end position="226"/>
    </location>
</feature>
<dbReference type="SMART" id="SM00100">
    <property type="entry name" value="cNMP"/>
    <property type="match status" value="1"/>
</dbReference>
<evidence type="ECO:0000256" key="2">
    <source>
        <dbReference type="ARBA" id="ARBA00023125"/>
    </source>
</evidence>
<feature type="domain" description="Cyclic nucleotide-binding" evidence="4">
    <location>
        <begin position="24"/>
        <end position="126"/>
    </location>
</feature>
<evidence type="ECO:0000313" key="6">
    <source>
        <dbReference type="EMBL" id="GIZ52703.1"/>
    </source>
</evidence>
<dbReference type="Pfam" id="PF00027">
    <property type="entry name" value="cNMP_binding"/>
    <property type="match status" value="1"/>
</dbReference>
<dbReference type="SUPFAM" id="SSF51206">
    <property type="entry name" value="cAMP-binding domain-like"/>
    <property type="match status" value="1"/>
</dbReference>
<dbReference type="Pfam" id="PF13545">
    <property type="entry name" value="HTH_Crp_2"/>
    <property type="match status" value="1"/>
</dbReference>
<dbReference type="InterPro" id="IPR050397">
    <property type="entry name" value="Env_Response_Regulators"/>
</dbReference>
<dbReference type="Gene3D" id="1.10.10.10">
    <property type="entry name" value="Winged helix-like DNA-binding domain superfamily/Winged helix DNA-binding domain"/>
    <property type="match status" value="1"/>
</dbReference>
<evidence type="ECO:0000256" key="1">
    <source>
        <dbReference type="ARBA" id="ARBA00023015"/>
    </source>
</evidence>
<dbReference type="PANTHER" id="PTHR24567:SF74">
    <property type="entry name" value="HTH-TYPE TRANSCRIPTIONAL REGULATOR ARCR"/>
    <property type="match status" value="1"/>
</dbReference>
<reference evidence="6 7" key="1">
    <citation type="journal article" date="2022" name="Int. J. Syst. Evol. Microbiol.">
        <title>Noviherbaspirillum aridicola sp. nov., isolated from an arid soil in Pakistan.</title>
        <authorList>
            <person name="Khan I.U."/>
            <person name="Saqib M."/>
            <person name="Amin A."/>
            <person name="Hussain F."/>
            <person name="Li L."/>
            <person name="Liu Y.H."/>
            <person name="Fang B.Z."/>
            <person name="Ahmed I."/>
            <person name="Li W.J."/>
        </authorList>
    </citation>
    <scope>NUCLEOTIDE SEQUENCE [LARGE SCALE GENOMIC DNA]</scope>
    <source>
        <strain evidence="6 7">NCCP-691</strain>
    </source>
</reference>
<keyword evidence="2" id="KW-0238">DNA-binding</keyword>
<dbReference type="Proteomes" id="UP000887222">
    <property type="component" value="Unassembled WGS sequence"/>
</dbReference>
<keyword evidence="1" id="KW-0805">Transcription regulation</keyword>
<dbReference type="SUPFAM" id="SSF46785">
    <property type="entry name" value="Winged helix' DNA-binding domain"/>
    <property type="match status" value="1"/>
</dbReference>
<dbReference type="CDD" id="cd00038">
    <property type="entry name" value="CAP_ED"/>
    <property type="match status" value="1"/>
</dbReference>
<dbReference type="InterPro" id="IPR000595">
    <property type="entry name" value="cNMP-bd_dom"/>
</dbReference>
<dbReference type="EMBL" id="BPMK01000011">
    <property type="protein sequence ID" value="GIZ52703.1"/>
    <property type="molecule type" value="Genomic_DNA"/>
</dbReference>